<gene>
    <name evidence="2" type="ORF">ES716_00310</name>
</gene>
<organism evidence="2 3">
    <name type="scientific">Campylobacter coli</name>
    <dbReference type="NCBI Taxonomy" id="195"/>
    <lineage>
        <taxon>Bacteria</taxon>
        <taxon>Pseudomonadati</taxon>
        <taxon>Campylobacterota</taxon>
        <taxon>Epsilonproteobacteria</taxon>
        <taxon>Campylobacterales</taxon>
        <taxon>Campylobacteraceae</taxon>
        <taxon>Campylobacter</taxon>
    </lineage>
</organism>
<proteinExistence type="predicted"/>
<evidence type="ECO:0000259" key="1">
    <source>
        <dbReference type="Pfam" id="PF00535"/>
    </source>
</evidence>
<dbReference type="SUPFAM" id="SSF53448">
    <property type="entry name" value="Nucleotide-diphospho-sugar transferases"/>
    <property type="match status" value="1"/>
</dbReference>
<dbReference type="EMBL" id="AABKAB010000001">
    <property type="protein sequence ID" value="EAH8156394.1"/>
    <property type="molecule type" value="Genomic_DNA"/>
</dbReference>
<dbReference type="Pfam" id="PF00535">
    <property type="entry name" value="Glycos_transf_2"/>
    <property type="match status" value="1"/>
</dbReference>
<dbReference type="GO" id="GO:0016758">
    <property type="term" value="F:hexosyltransferase activity"/>
    <property type="evidence" value="ECO:0007669"/>
    <property type="project" value="UniProtKB-ARBA"/>
</dbReference>
<reference evidence="2 3" key="1">
    <citation type="submission" date="2019-01" db="EMBL/GenBank/DDBJ databases">
        <authorList>
            <consortium name="PulseNet: The National Subtyping Network for Foodborne Disease Surveillance"/>
            <person name="Tarr C.L."/>
            <person name="Trees E."/>
            <person name="Katz L.S."/>
            <person name="Carleton-Romer H.A."/>
            <person name="Stroika S."/>
            <person name="Kucerova Z."/>
            <person name="Roache K.F."/>
            <person name="Sabol A.L."/>
            <person name="Besser J."/>
            <person name="Gerner-Smidt P."/>
        </authorList>
    </citation>
    <scope>NUCLEOTIDE SEQUENCE [LARGE SCALE GENOMIC DNA]</scope>
    <source>
        <strain evidence="2 3">PNUSAC007828</strain>
    </source>
</reference>
<dbReference type="AlphaFoldDB" id="A0A823X2X5"/>
<keyword evidence="2" id="KW-0808">Transferase</keyword>
<dbReference type="Proteomes" id="UP000576616">
    <property type="component" value="Unassembled WGS sequence"/>
</dbReference>
<protein>
    <submittedName>
        <fullName evidence="2">Glycosyltransferase</fullName>
    </submittedName>
</protein>
<name>A0A823X2X5_CAMCO</name>
<evidence type="ECO:0000313" key="3">
    <source>
        <dbReference type="Proteomes" id="UP000576616"/>
    </source>
</evidence>
<dbReference type="PANTHER" id="PTHR22916:SF3">
    <property type="entry name" value="UDP-GLCNAC:BETAGAL BETA-1,3-N-ACETYLGLUCOSAMINYLTRANSFERASE-LIKE PROTEIN 1"/>
    <property type="match status" value="1"/>
</dbReference>
<dbReference type="Gene3D" id="3.90.550.10">
    <property type="entry name" value="Spore Coat Polysaccharide Biosynthesis Protein SpsA, Chain A"/>
    <property type="match status" value="1"/>
</dbReference>
<comment type="caution">
    <text evidence="2">The sequence shown here is derived from an EMBL/GenBank/DDBJ whole genome shotgun (WGS) entry which is preliminary data.</text>
</comment>
<evidence type="ECO:0000313" key="2">
    <source>
        <dbReference type="EMBL" id="EAH8156394.1"/>
    </source>
</evidence>
<dbReference type="InterPro" id="IPR001173">
    <property type="entry name" value="Glyco_trans_2-like"/>
</dbReference>
<sequence>MNKNKPLVSVIMPTFNGSTSGYIKESIESVLRQTYKNFEFIIVNDCSIDDTLNIIQDYANQDDRIRIVNNKTNQKLPQSLNNGFNLANGTYYTWTSDDNYYHENALEEMVKYLEENPSKILVCSDYEILGLKSYSRIFKVSAAKEDLISYDSVGACFMYRANAAKQIGDYNKEEFKVEDYEYWLRLGLIGDFGVIHKILYTYRFQPNSLSMTAKKGEIDNKTNELLYKFLPRYIEKYPNLNLDVISRMRMALVSGLNLKDEVKKIWKTSDQRTKRMIYVFLRDRFANSGKNIYKESIKVLSVKYIIKFYIFCIKHRIKF</sequence>
<dbReference type="InterPro" id="IPR029044">
    <property type="entry name" value="Nucleotide-diphossugar_trans"/>
</dbReference>
<dbReference type="PANTHER" id="PTHR22916">
    <property type="entry name" value="GLYCOSYLTRANSFERASE"/>
    <property type="match status" value="1"/>
</dbReference>
<accession>A0A823X2X5</accession>
<feature type="domain" description="Glycosyltransferase 2-like" evidence="1">
    <location>
        <begin position="9"/>
        <end position="129"/>
    </location>
</feature>